<dbReference type="Pfam" id="PF14670">
    <property type="entry name" value="FXa_inhibition"/>
    <property type="match status" value="1"/>
</dbReference>
<evidence type="ECO:0000313" key="13">
    <source>
        <dbReference type="Ensembl" id="ENSPMGP00000015535.1"/>
    </source>
</evidence>
<evidence type="ECO:0000256" key="11">
    <source>
        <dbReference type="PROSITE-ProRule" id="PRU00124"/>
    </source>
</evidence>
<name>A0A3B4AFS3_9GOBI</name>
<evidence type="ECO:0000256" key="6">
    <source>
        <dbReference type="ARBA" id="ARBA00023136"/>
    </source>
</evidence>
<dbReference type="SMART" id="SM00179">
    <property type="entry name" value="EGF_CA"/>
    <property type="match status" value="1"/>
</dbReference>
<dbReference type="AlphaFoldDB" id="A0A3B4AFS3"/>
<evidence type="ECO:0000256" key="10">
    <source>
        <dbReference type="PROSITE-ProRule" id="PRU00076"/>
    </source>
</evidence>
<keyword evidence="14" id="KW-1185">Reference proteome</keyword>
<dbReference type="Gene3D" id="4.10.1220.10">
    <property type="entry name" value="EGF-type module"/>
    <property type="match status" value="1"/>
</dbReference>
<dbReference type="GO" id="GO:0016324">
    <property type="term" value="C:apical plasma membrane"/>
    <property type="evidence" value="ECO:0007669"/>
    <property type="project" value="TreeGrafter"/>
</dbReference>
<feature type="disulfide bond" evidence="11">
    <location>
        <begin position="47"/>
        <end position="62"/>
    </location>
</feature>
<keyword evidence="4" id="KW-0677">Repeat</keyword>
<dbReference type="InterPro" id="IPR000152">
    <property type="entry name" value="EGF-type_Asp/Asn_hydroxyl_site"/>
</dbReference>
<protein>
    <recommendedName>
        <fullName evidence="12">EGF-like domain-containing protein</fullName>
    </recommendedName>
</protein>
<keyword evidence="8" id="KW-0675">Receptor</keyword>
<dbReference type="PROSITE" id="PS01187">
    <property type="entry name" value="EGF_CA"/>
    <property type="match status" value="1"/>
</dbReference>
<keyword evidence="7 11" id="KW-1015">Disulfide bond</keyword>
<evidence type="ECO:0000256" key="4">
    <source>
        <dbReference type="ARBA" id="ARBA00022737"/>
    </source>
</evidence>
<feature type="disulfide bond" evidence="11">
    <location>
        <begin position="287"/>
        <end position="302"/>
    </location>
</feature>
<dbReference type="PROSITE" id="PS00010">
    <property type="entry name" value="ASX_HYDROXYL"/>
    <property type="match status" value="1"/>
</dbReference>
<dbReference type="SUPFAM" id="SSF57196">
    <property type="entry name" value="EGF/Laminin"/>
    <property type="match status" value="1"/>
</dbReference>
<evidence type="ECO:0000256" key="5">
    <source>
        <dbReference type="ARBA" id="ARBA00022989"/>
    </source>
</evidence>
<keyword evidence="6" id="KW-0472">Membrane</keyword>
<keyword evidence="5" id="KW-1133">Transmembrane helix</keyword>
<feature type="disulfide bond" evidence="11">
    <location>
        <begin position="171"/>
        <end position="186"/>
    </location>
</feature>
<dbReference type="InterPro" id="IPR001881">
    <property type="entry name" value="EGF-like_Ca-bd_dom"/>
</dbReference>
<dbReference type="InterPro" id="IPR036055">
    <property type="entry name" value="LDL_receptor-like_sf"/>
</dbReference>
<dbReference type="InterPro" id="IPR002172">
    <property type="entry name" value="LDrepeatLR_classA_rpt"/>
</dbReference>
<dbReference type="PROSITE" id="PS50026">
    <property type="entry name" value="EGF_3"/>
    <property type="match status" value="1"/>
</dbReference>
<dbReference type="CDD" id="cd00112">
    <property type="entry name" value="LDLa"/>
    <property type="match status" value="6"/>
</dbReference>
<keyword evidence="3" id="KW-0812">Transmembrane</keyword>
<evidence type="ECO:0000256" key="8">
    <source>
        <dbReference type="ARBA" id="ARBA00023170"/>
    </source>
</evidence>
<evidence type="ECO:0000256" key="2">
    <source>
        <dbReference type="ARBA" id="ARBA00022536"/>
    </source>
</evidence>
<evidence type="ECO:0000259" key="12">
    <source>
        <dbReference type="PROSITE" id="PS50026"/>
    </source>
</evidence>
<evidence type="ECO:0000313" key="14">
    <source>
        <dbReference type="Proteomes" id="UP000261520"/>
    </source>
</evidence>
<dbReference type="Gene3D" id="4.10.400.10">
    <property type="entry name" value="Low-density Lipoprotein Receptor"/>
    <property type="match status" value="6"/>
</dbReference>
<dbReference type="InterPro" id="IPR000742">
    <property type="entry name" value="EGF"/>
</dbReference>
<dbReference type="GO" id="GO:0042562">
    <property type="term" value="F:hormone binding"/>
    <property type="evidence" value="ECO:0007669"/>
    <property type="project" value="TreeGrafter"/>
</dbReference>
<evidence type="ECO:0000256" key="1">
    <source>
        <dbReference type="ARBA" id="ARBA00004167"/>
    </source>
</evidence>
<comment type="caution">
    <text evidence="10">Lacks conserved residue(s) required for the propagation of feature annotation.</text>
</comment>
<reference evidence="13" key="1">
    <citation type="submission" date="2025-08" db="UniProtKB">
        <authorList>
            <consortium name="Ensembl"/>
        </authorList>
    </citation>
    <scope>IDENTIFICATION</scope>
</reference>
<evidence type="ECO:0000256" key="3">
    <source>
        <dbReference type="ARBA" id="ARBA00022692"/>
    </source>
</evidence>
<dbReference type="Gene3D" id="2.10.25.10">
    <property type="entry name" value="Laminin"/>
    <property type="match status" value="2"/>
</dbReference>
<dbReference type="InterPro" id="IPR023415">
    <property type="entry name" value="LDLR_class-A_CS"/>
</dbReference>
<sequence>MDRGTAPMDQMRKDVVNGNLWSETFCCRHGSRPCGDGSECILFSHVCDGQRDCSDGTDEDGCVKWSCARPSVLCPESSVCILPTQFCDGKLDCPGGFDENCETRCDFLCKDFLSCVSKNLVCNGHSDCSDGSDEFNCPNIIPPPPSGDLQCPRGSKPCNDGSECVLLSHLCDGEEDCQDASDELLCPKSCKQGAFQCAHGKMCIPSSQVCDGKIHCLDHSDEINCLKQTKSCEFHCLDGKRCIPKTFLCDGERDCEDGTDELESNTFPSLLCPGTSVNNCIPPIKVCDGHADCFDSSDEKLCTSNITLTTIITDSWCDPTTIKHFLKKCLDFFLYFIIYSTLYFLQRCFCAAGFQPHRNGLSCVDIDECRVSSGVCKHICLNTQGSYVCHCHPGFYLELDKRSCKTEGTVLSCWFDIVLF</sequence>
<evidence type="ECO:0000256" key="7">
    <source>
        <dbReference type="ARBA" id="ARBA00023157"/>
    </source>
</evidence>
<dbReference type="SMART" id="SM00192">
    <property type="entry name" value="LDLa"/>
    <property type="match status" value="7"/>
</dbReference>
<dbReference type="PANTHER" id="PTHR22722">
    <property type="entry name" value="LOW-DENSITY LIPOPROTEIN RECEPTOR-RELATED PROTEIN 2-RELATED"/>
    <property type="match status" value="1"/>
</dbReference>
<feature type="disulfide bond" evidence="11">
    <location>
        <begin position="122"/>
        <end position="137"/>
    </location>
</feature>
<dbReference type="PANTHER" id="PTHR22722:SF14">
    <property type="entry name" value="MEGALIN, ISOFORM A"/>
    <property type="match status" value="1"/>
</dbReference>
<accession>A0A3B4AFS3</accession>
<dbReference type="Ensembl" id="ENSPMGT00000016565.1">
    <property type="protein sequence ID" value="ENSPMGP00000015535.1"/>
    <property type="gene ID" value="ENSPMGG00000012712.1"/>
</dbReference>
<dbReference type="STRING" id="409849.ENSPMGP00000015535"/>
<dbReference type="SMART" id="SM00181">
    <property type="entry name" value="EGF"/>
    <property type="match status" value="1"/>
</dbReference>
<organism evidence="13 14">
    <name type="scientific">Periophthalmus magnuspinnatus</name>
    <dbReference type="NCBI Taxonomy" id="409849"/>
    <lineage>
        <taxon>Eukaryota</taxon>
        <taxon>Metazoa</taxon>
        <taxon>Chordata</taxon>
        <taxon>Craniata</taxon>
        <taxon>Vertebrata</taxon>
        <taxon>Euteleostomi</taxon>
        <taxon>Actinopterygii</taxon>
        <taxon>Neopterygii</taxon>
        <taxon>Teleostei</taxon>
        <taxon>Neoteleostei</taxon>
        <taxon>Acanthomorphata</taxon>
        <taxon>Gobiaria</taxon>
        <taxon>Gobiiformes</taxon>
        <taxon>Gobioidei</taxon>
        <taxon>Gobiidae</taxon>
        <taxon>Oxudercinae</taxon>
        <taxon>Periophthalmus</taxon>
    </lineage>
</organism>
<comment type="subcellular location">
    <subcellularLocation>
        <location evidence="1">Membrane</location>
        <topology evidence="1">Single-pass membrane protein</topology>
    </subcellularLocation>
</comment>
<dbReference type="SUPFAM" id="SSF57424">
    <property type="entry name" value="LDL receptor-like module"/>
    <property type="match status" value="7"/>
</dbReference>
<dbReference type="GO" id="GO:0006898">
    <property type="term" value="P:receptor-mediated endocytosis"/>
    <property type="evidence" value="ECO:0007669"/>
    <property type="project" value="TreeGrafter"/>
</dbReference>
<feature type="disulfide bond" evidence="11">
    <location>
        <begin position="210"/>
        <end position="225"/>
    </location>
</feature>
<dbReference type="GO" id="GO:0005509">
    <property type="term" value="F:calcium ion binding"/>
    <property type="evidence" value="ECO:0007669"/>
    <property type="project" value="InterPro"/>
</dbReference>
<dbReference type="FunFam" id="2.10.25.10:FF:000010">
    <property type="entry name" value="Pro-epidermal growth factor"/>
    <property type="match status" value="1"/>
</dbReference>
<dbReference type="InterPro" id="IPR018097">
    <property type="entry name" value="EGF_Ca-bd_CS"/>
</dbReference>
<dbReference type="PROSITE" id="PS01186">
    <property type="entry name" value="EGF_2"/>
    <property type="match status" value="1"/>
</dbReference>
<feature type="domain" description="EGF-like" evidence="12">
    <location>
        <begin position="365"/>
        <end position="405"/>
    </location>
</feature>
<dbReference type="PROSITE" id="PS01209">
    <property type="entry name" value="LDLRA_1"/>
    <property type="match status" value="2"/>
</dbReference>
<dbReference type="Proteomes" id="UP000261520">
    <property type="component" value="Unplaced"/>
</dbReference>
<dbReference type="GO" id="GO:0043235">
    <property type="term" value="C:receptor complex"/>
    <property type="evidence" value="ECO:0007669"/>
    <property type="project" value="TreeGrafter"/>
</dbReference>
<keyword evidence="9" id="KW-0325">Glycoprotein</keyword>
<dbReference type="Pfam" id="PF00057">
    <property type="entry name" value="Ldl_recept_a"/>
    <property type="match status" value="5"/>
</dbReference>
<proteinExistence type="predicted"/>
<reference evidence="13" key="2">
    <citation type="submission" date="2025-09" db="UniProtKB">
        <authorList>
            <consortium name="Ensembl"/>
        </authorList>
    </citation>
    <scope>IDENTIFICATION</scope>
</reference>
<evidence type="ECO:0000256" key="9">
    <source>
        <dbReference type="ARBA" id="ARBA00023180"/>
    </source>
</evidence>
<keyword evidence="2 10" id="KW-0245">EGF-like domain</keyword>
<dbReference type="InterPro" id="IPR051221">
    <property type="entry name" value="LDLR-related"/>
</dbReference>
<dbReference type="PROSITE" id="PS50068">
    <property type="entry name" value="LDLRA_2"/>
    <property type="match status" value="7"/>
</dbReference>
<dbReference type="PRINTS" id="PR00261">
    <property type="entry name" value="LDLRECEPTOR"/>
</dbReference>